<dbReference type="Proteomes" id="UP001430848">
    <property type="component" value="Unassembled WGS sequence"/>
</dbReference>
<proteinExistence type="predicted"/>
<sequence length="73" mass="7502">MRSWDEALDEYKPAQDHREEITAGSTDDATKDGMNDGVASSVGDGRHAGESHGVGAGGNNMAPPQALLGSGTF</sequence>
<evidence type="ECO:0000256" key="1">
    <source>
        <dbReference type="SAM" id="MobiDB-lite"/>
    </source>
</evidence>
<reference evidence="2 3" key="1">
    <citation type="submission" date="2024-02" db="EMBL/GenBank/DDBJ databases">
        <title>De novo assembly and annotation of 12 fungi associated with fruit tree decline syndrome in Ontario, Canada.</title>
        <authorList>
            <person name="Sulman M."/>
            <person name="Ellouze W."/>
            <person name="Ilyukhin E."/>
        </authorList>
    </citation>
    <scope>NUCLEOTIDE SEQUENCE [LARGE SCALE GENOMIC DNA]</scope>
    <source>
        <strain evidence="2 3">M169</strain>
    </source>
</reference>
<organism evidence="2 3">
    <name type="scientific">Diaporthe eres</name>
    <name type="common">Phomopsis oblonga</name>
    <dbReference type="NCBI Taxonomy" id="83184"/>
    <lineage>
        <taxon>Eukaryota</taxon>
        <taxon>Fungi</taxon>
        <taxon>Dikarya</taxon>
        <taxon>Ascomycota</taxon>
        <taxon>Pezizomycotina</taxon>
        <taxon>Sordariomycetes</taxon>
        <taxon>Sordariomycetidae</taxon>
        <taxon>Diaporthales</taxon>
        <taxon>Diaporthaceae</taxon>
        <taxon>Diaporthe</taxon>
        <taxon>Diaporthe eres species complex</taxon>
    </lineage>
</organism>
<comment type="caution">
    <text evidence="2">The sequence shown here is derived from an EMBL/GenBank/DDBJ whole genome shotgun (WGS) entry which is preliminary data.</text>
</comment>
<evidence type="ECO:0000313" key="2">
    <source>
        <dbReference type="EMBL" id="KAK7740227.1"/>
    </source>
</evidence>
<dbReference type="EMBL" id="JAKNSF020000003">
    <property type="protein sequence ID" value="KAK7740227.1"/>
    <property type="molecule type" value="Genomic_DNA"/>
</dbReference>
<protein>
    <submittedName>
        <fullName evidence="2">Uncharacterized protein</fullName>
    </submittedName>
</protein>
<accession>A0ABR1PMA1</accession>
<feature type="compositionally biased region" description="Basic and acidic residues" evidence="1">
    <location>
        <begin position="9"/>
        <end position="21"/>
    </location>
</feature>
<evidence type="ECO:0000313" key="3">
    <source>
        <dbReference type="Proteomes" id="UP001430848"/>
    </source>
</evidence>
<feature type="region of interest" description="Disordered" evidence="1">
    <location>
        <begin position="1"/>
        <end position="73"/>
    </location>
</feature>
<gene>
    <name evidence="2" type="ORF">SLS63_001427</name>
</gene>
<name>A0ABR1PMA1_DIAER</name>
<keyword evidence="3" id="KW-1185">Reference proteome</keyword>